<comment type="catalytic activity">
    <reaction evidence="11">
        <text>a cytidine in mRNA + acetyl-CoA + ATP + H2O = an N(4)-acetylcytidine in mRNA + ADP + phosphate + CoA + H(+)</text>
        <dbReference type="Rhea" id="RHEA:58480"/>
        <dbReference type="Rhea" id="RHEA-COMP:15145"/>
        <dbReference type="Rhea" id="RHEA-COMP:15146"/>
        <dbReference type="ChEBI" id="CHEBI:15377"/>
        <dbReference type="ChEBI" id="CHEBI:15378"/>
        <dbReference type="ChEBI" id="CHEBI:30616"/>
        <dbReference type="ChEBI" id="CHEBI:43474"/>
        <dbReference type="ChEBI" id="CHEBI:57287"/>
        <dbReference type="ChEBI" id="CHEBI:57288"/>
        <dbReference type="ChEBI" id="CHEBI:74900"/>
        <dbReference type="ChEBI" id="CHEBI:82748"/>
        <dbReference type="ChEBI" id="CHEBI:456216"/>
    </reaction>
</comment>
<evidence type="ECO:0000259" key="14">
    <source>
        <dbReference type="Pfam" id="PF08351"/>
    </source>
</evidence>
<evidence type="ECO:0000256" key="7">
    <source>
        <dbReference type="ARBA" id="ARBA00022884"/>
    </source>
</evidence>
<evidence type="ECO:0000313" key="17">
    <source>
        <dbReference type="Proteomes" id="UP000240880"/>
    </source>
</evidence>
<dbReference type="GO" id="GO:0005737">
    <property type="term" value="C:cytoplasm"/>
    <property type="evidence" value="ECO:0007669"/>
    <property type="project" value="UniProtKB-SubCell"/>
</dbReference>
<evidence type="ECO:0000259" key="15">
    <source>
        <dbReference type="Pfam" id="PF13718"/>
    </source>
</evidence>
<reference evidence="16 17" key="1">
    <citation type="submission" date="2017-04" db="EMBL/GenBank/DDBJ databases">
        <title>Novel microbial lineages endemic to geothermal iron-oxide mats fill important gaps in the evolutionary history of Archaea.</title>
        <authorList>
            <person name="Jay Z.J."/>
            <person name="Beam J.P."/>
            <person name="Dlakic M."/>
            <person name="Rusch D.B."/>
            <person name="Kozubal M.A."/>
            <person name="Inskeep W.P."/>
        </authorList>
    </citation>
    <scope>NUCLEOTIDE SEQUENCE [LARGE SCALE GENOMIC DNA]</scope>
    <source>
        <strain evidence="16">OSP_D</strain>
    </source>
</reference>
<keyword evidence="8 12" id="KW-0012">Acyltransferase</keyword>
<dbReference type="Gene3D" id="3.40.630.30">
    <property type="match status" value="1"/>
</dbReference>
<evidence type="ECO:0000256" key="9">
    <source>
        <dbReference type="ARBA" id="ARBA00049883"/>
    </source>
</evidence>
<dbReference type="GO" id="GO:1904812">
    <property type="term" value="P:rRNA acetylation involved in maturation of SSU-rRNA"/>
    <property type="evidence" value="ECO:0007669"/>
    <property type="project" value="TreeGrafter"/>
</dbReference>
<dbReference type="InterPro" id="IPR016181">
    <property type="entry name" value="Acyl_CoA_acyltransferase"/>
</dbReference>
<dbReference type="GO" id="GO:0051391">
    <property type="term" value="P:tRNA acetylation"/>
    <property type="evidence" value="ECO:0007669"/>
    <property type="project" value="UniProtKB-UniRule"/>
</dbReference>
<evidence type="ECO:0000256" key="12">
    <source>
        <dbReference type="HAMAP-Rule" id="MF_01886"/>
    </source>
</evidence>
<comment type="caution">
    <text evidence="16">The sequence shown here is derived from an EMBL/GenBank/DDBJ whole genome shotgun (WGS) entry which is preliminary data.</text>
</comment>
<keyword evidence="4 12" id="KW-0819">tRNA processing</keyword>
<dbReference type="Pfam" id="PF13718">
    <property type="entry name" value="GNAT_acetyltr_2"/>
    <property type="match status" value="1"/>
</dbReference>
<dbReference type="FunFam" id="3.40.50.300:FF:002218">
    <property type="entry name" value="tRNA(Met) cytidine acetyltransferase TmcA"/>
    <property type="match status" value="1"/>
</dbReference>
<dbReference type="Proteomes" id="UP000240880">
    <property type="component" value="Unassembled WGS sequence"/>
</dbReference>
<keyword evidence="1 12" id="KW-0963">Cytoplasm</keyword>
<dbReference type="PANTHER" id="PTHR10925:SF5">
    <property type="entry name" value="RNA CYTIDINE ACETYLTRANSFERASE"/>
    <property type="match status" value="1"/>
</dbReference>
<dbReference type="Pfam" id="PF05127">
    <property type="entry name" value="NAT10_TcmA_helicase"/>
    <property type="match status" value="1"/>
</dbReference>
<comment type="caution">
    <text evidence="12">Lacks conserved residue(s) required for the propagation of feature annotation.</text>
</comment>
<dbReference type="InterPro" id="IPR027417">
    <property type="entry name" value="P-loop_NTPase"/>
</dbReference>
<evidence type="ECO:0000256" key="10">
    <source>
        <dbReference type="ARBA" id="ARBA00049889"/>
    </source>
</evidence>
<dbReference type="InterPro" id="IPR024914">
    <property type="entry name" value="tRNA_acetyltr_TmcA"/>
</dbReference>
<feature type="domain" description="TcmA/NAT10 helicase" evidence="13">
    <location>
        <begin position="232"/>
        <end position="406"/>
    </location>
</feature>
<evidence type="ECO:0000256" key="11">
    <source>
        <dbReference type="ARBA" id="ARBA00049914"/>
    </source>
</evidence>
<keyword evidence="2 12" id="KW-0820">tRNA-binding</keyword>
<evidence type="ECO:0000256" key="8">
    <source>
        <dbReference type="ARBA" id="ARBA00023315"/>
    </source>
</evidence>
<dbReference type="HAMAP" id="MF_01886">
    <property type="entry name" value="tRNA_acetyltr_TmcA"/>
    <property type="match status" value="1"/>
</dbReference>
<dbReference type="PANTHER" id="PTHR10925">
    <property type="entry name" value="N-ACETYLTRANSFERASE 10"/>
    <property type="match status" value="1"/>
</dbReference>
<dbReference type="AlphaFoldDB" id="A0A2R6A733"/>
<evidence type="ECO:0000256" key="3">
    <source>
        <dbReference type="ARBA" id="ARBA00022679"/>
    </source>
</evidence>
<dbReference type="GO" id="GO:0000049">
    <property type="term" value="F:tRNA binding"/>
    <property type="evidence" value="ECO:0007669"/>
    <property type="project" value="UniProtKB-UniRule"/>
</dbReference>
<feature type="binding site" evidence="12">
    <location>
        <position position="214"/>
    </location>
    <ligand>
        <name>ATP</name>
        <dbReference type="ChEBI" id="CHEBI:30616"/>
    </ligand>
</feature>
<feature type="domain" description="TmcA/NAT10 N-terminal" evidence="14">
    <location>
        <begin position="1"/>
        <end position="174"/>
    </location>
</feature>
<evidence type="ECO:0000256" key="6">
    <source>
        <dbReference type="ARBA" id="ARBA00022840"/>
    </source>
</evidence>
<keyword evidence="3 12" id="KW-0808">Transferase</keyword>
<keyword evidence="7 12" id="KW-0694">RNA-binding</keyword>
<accession>A0A2R6A733</accession>
<proteinExistence type="inferred from homology"/>
<sequence length="755" mass="85907">MSRTLIEQVEQLFLRAKSLNHRLLFYVAHTALGKGFVSSLLEKFCSQMCIAVVYRDVTDESTSLLLDEVKKSKVNFREFQFKDVNTLLGTTWDSLIADLTNHMSPNDIGVVVELVKGGGLVLLVGPSPEELESWKSLYHSFFVAPPFDIGQVSKRFEKRLLKKTIGRTGVVYVDANLNMAIGPAWPEPQKLEQQKVEGKIFPREIYEMCKTNDQRKTLFALENLLNKNVSMVIKADRGRGKSAVLGLALAALLKSAPWQKYLVTAPERSSVQTLFEFLQKALEALGVNFRVTKSEDSVVSLELENSVVYYRSPFVALRERADLIVVDEAAGVSLPILIGIMKRFERAVYSTTMHGYEGAGRGFSVLFLNRLKKQRTNVLEIEMKEPVRYASNDPVESWLYDVLVLDAEQPSLTRLEIKPIETLYSALNRDELFEKDELLRDLIGLYITTHYRNKPDDLAILGNSPNHEVRTLFSQEGKVIAAAHVCTEGDLSDSQLKLLEKKDLKGQLIPSMILRYYPHLKALGKLKGLRIVRIAVHAQLHNRGFGSHLLSKIEEEFKRFDWLGSSFGANHRLLSFWFKNGYYPILIGARRNPVSGEFSTVVLKPISIASQKLCVELSKEFRLRFLESLYDSYFDMDSELAWMLLSKTYGEVDVKPEFKGSQRLRLESFLKDLVIYEGASDAIRALVKAHFIASEQKRVKIEKDYERLLILKSLQGRSWEAVHRILGLTLGVKTINDLRSLYKSLIQKMCEAYLK</sequence>
<keyword evidence="5 12" id="KW-0547">Nucleotide-binding</keyword>
<dbReference type="Pfam" id="PF08351">
    <property type="entry name" value="TmcA_N"/>
    <property type="match status" value="1"/>
</dbReference>
<evidence type="ECO:0000259" key="13">
    <source>
        <dbReference type="Pfam" id="PF05127"/>
    </source>
</evidence>
<keyword evidence="6 12" id="KW-0067">ATP-binding</keyword>
<evidence type="ECO:0000256" key="4">
    <source>
        <dbReference type="ARBA" id="ARBA00022694"/>
    </source>
</evidence>
<feature type="binding site" evidence="12">
    <location>
        <position position="388"/>
    </location>
    <ligand>
        <name>ATP</name>
        <dbReference type="ChEBI" id="CHEBI:30616"/>
    </ligand>
</feature>
<evidence type="ECO:0000313" key="16">
    <source>
        <dbReference type="EMBL" id="PSN82169.1"/>
    </source>
</evidence>
<dbReference type="GO" id="GO:0051392">
    <property type="term" value="F:tRNA cytidine N4-acetyltransferase activity"/>
    <property type="evidence" value="ECO:0007669"/>
    <property type="project" value="UniProtKB-UniRule"/>
</dbReference>
<comment type="function">
    <text evidence="12">Catalyzes the formation of N(4)-acetylcytidine (ac(4)C) at the wobble position of tRNA(Met), by using acetyl-CoA as an acetyl donor and ATP (or GTP).</text>
</comment>
<name>A0A2R6A733_9ARCH</name>
<dbReference type="EMBL" id="NEXC01000095">
    <property type="protein sequence ID" value="PSN82169.1"/>
    <property type="molecule type" value="Genomic_DNA"/>
</dbReference>
<gene>
    <name evidence="12" type="primary">tmcA</name>
    <name evidence="16" type="ORF">B9Q01_08805</name>
</gene>
<dbReference type="Gene3D" id="3.40.50.300">
    <property type="entry name" value="P-loop containing nucleotide triphosphate hydrolases"/>
    <property type="match status" value="1"/>
</dbReference>
<dbReference type="GO" id="GO:0005524">
    <property type="term" value="F:ATP binding"/>
    <property type="evidence" value="ECO:0007669"/>
    <property type="project" value="UniProtKB-UniRule"/>
</dbReference>
<comment type="catalytic activity">
    <reaction evidence="10">
        <text>a cytidine in RNA + acetyl-CoA + ATP + H2O = an N(4)-acetylcytidine in RNA + ADP + phosphate + CoA + H(+)</text>
        <dbReference type="Rhea" id="RHEA:82211"/>
        <dbReference type="Rhea" id="RHEA-COMP:15704"/>
        <dbReference type="Rhea" id="RHEA-COMP:19834"/>
        <dbReference type="ChEBI" id="CHEBI:15377"/>
        <dbReference type="ChEBI" id="CHEBI:15378"/>
        <dbReference type="ChEBI" id="CHEBI:30616"/>
        <dbReference type="ChEBI" id="CHEBI:43474"/>
        <dbReference type="ChEBI" id="CHEBI:57287"/>
        <dbReference type="ChEBI" id="CHEBI:57288"/>
        <dbReference type="ChEBI" id="CHEBI:74900"/>
        <dbReference type="ChEBI" id="CHEBI:82748"/>
        <dbReference type="ChEBI" id="CHEBI:456216"/>
    </reaction>
</comment>
<dbReference type="GO" id="GO:0106162">
    <property type="term" value="F:mRNA N-acetyltransferase activity"/>
    <property type="evidence" value="ECO:0007669"/>
    <property type="project" value="RHEA"/>
</dbReference>
<dbReference type="Gene3D" id="3.40.50.11040">
    <property type="match status" value="1"/>
</dbReference>
<comment type="catalytic activity">
    <reaction evidence="9">
        <text>a cytidine in tRNA + acetyl-CoA + ATP + H2O = an N(4)-acetylcytidine in tRNA + ADP + phosphate + CoA + H(+)</text>
        <dbReference type="Rhea" id="RHEA:53876"/>
        <dbReference type="Rhea" id="RHEA-COMP:13670"/>
        <dbReference type="Rhea" id="RHEA-COMP:13671"/>
        <dbReference type="ChEBI" id="CHEBI:15377"/>
        <dbReference type="ChEBI" id="CHEBI:15378"/>
        <dbReference type="ChEBI" id="CHEBI:30616"/>
        <dbReference type="ChEBI" id="CHEBI:43474"/>
        <dbReference type="ChEBI" id="CHEBI:57287"/>
        <dbReference type="ChEBI" id="CHEBI:57288"/>
        <dbReference type="ChEBI" id="CHEBI:74900"/>
        <dbReference type="ChEBI" id="CHEBI:82748"/>
        <dbReference type="ChEBI" id="CHEBI:456216"/>
    </reaction>
</comment>
<comment type="catalytic activity">
    <reaction evidence="12">
        <text>cytidine(34) in elongator tRNA(Met) + acetyl-CoA + ATP + H2O = N(4)-acetylcytidine(34) in elongator tRNA(Met) + ADP + phosphate + CoA + H(+)</text>
        <dbReference type="Rhea" id="RHEA:43788"/>
        <dbReference type="Rhea" id="RHEA-COMP:10693"/>
        <dbReference type="Rhea" id="RHEA-COMP:10694"/>
        <dbReference type="ChEBI" id="CHEBI:15377"/>
        <dbReference type="ChEBI" id="CHEBI:15378"/>
        <dbReference type="ChEBI" id="CHEBI:30616"/>
        <dbReference type="ChEBI" id="CHEBI:43474"/>
        <dbReference type="ChEBI" id="CHEBI:57287"/>
        <dbReference type="ChEBI" id="CHEBI:57288"/>
        <dbReference type="ChEBI" id="CHEBI:74900"/>
        <dbReference type="ChEBI" id="CHEBI:82748"/>
        <dbReference type="ChEBI" id="CHEBI:456216"/>
        <dbReference type="EC" id="2.3.1.193"/>
    </reaction>
</comment>
<feature type="domain" description="N-acetyltransferase" evidence="15">
    <location>
        <begin position="442"/>
        <end position="555"/>
    </location>
</feature>
<feature type="binding site" evidence="12">
    <location>
        <begin position="534"/>
        <end position="536"/>
    </location>
    <ligand>
        <name>acetyl-CoA</name>
        <dbReference type="ChEBI" id="CHEBI:57288"/>
    </ligand>
</feature>
<organism evidence="16 17">
    <name type="scientific">Candidatus Marsarchaeota G1 archaeon OSP_D</name>
    <dbReference type="NCBI Taxonomy" id="1978155"/>
    <lineage>
        <taxon>Archaea</taxon>
        <taxon>Candidatus Marsarchaeota</taxon>
        <taxon>Candidatus Marsarchaeota group 1</taxon>
    </lineage>
</organism>
<protein>
    <recommendedName>
        <fullName evidence="12">tRNA(Met) cytidine acetyltransferase TmcA</fullName>
        <ecNumber evidence="12">2.3.1.193</ecNumber>
    </recommendedName>
</protein>
<dbReference type="GO" id="GO:1990883">
    <property type="term" value="F:18S rRNA cytidine N-acetyltransferase activity"/>
    <property type="evidence" value="ECO:0007669"/>
    <property type="project" value="TreeGrafter"/>
</dbReference>
<evidence type="ECO:0000256" key="1">
    <source>
        <dbReference type="ARBA" id="ARBA00022490"/>
    </source>
</evidence>
<dbReference type="InterPro" id="IPR013562">
    <property type="entry name" value="TmcA/NAT10_N"/>
</dbReference>
<dbReference type="SUPFAM" id="SSF55729">
    <property type="entry name" value="Acyl-CoA N-acyltransferases (Nat)"/>
    <property type="match status" value="1"/>
</dbReference>
<dbReference type="SUPFAM" id="SSF52540">
    <property type="entry name" value="P-loop containing nucleoside triphosphate hydrolases"/>
    <property type="match status" value="1"/>
</dbReference>
<dbReference type="GO" id="GO:0002101">
    <property type="term" value="P:tRNA wobble cytosine modification"/>
    <property type="evidence" value="ECO:0007669"/>
    <property type="project" value="UniProtKB-UniRule"/>
</dbReference>
<evidence type="ECO:0000256" key="5">
    <source>
        <dbReference type="ARBA" id="ARBA00022741"/>
    </source>
</evidence>
<dbReference type="EC" id="2.3.1.193" evidence="12"/>
<dbReference type="InterPro" id="IPR032672">
    <property type="entry name" value="TmcA/NAT10/Kre33"/>
</dbReference>
<dbReference type="InterPro" id="IPR007807">
    <property type="entry name" value="TcmA/NAT10_helicase"/>
</dbReference>
<comment type="similarity">
    <text evidence="12">Belongs to the TmcA family.</text>
</comment>
<evidence type="ECO:0000256" key="2">
    <source>
        <dbReference type="ARBA" id="ARBA00022555"/>
    </source>
</evidence>
<comment type="subcellular location">
    <subcellularLocation>
        <location evidence="12">Cytoplasm</location>
    </subcellularLocation>
</comment>
<dbReference type="InterPro" id="IPR000182">
    <property type="entry name" value="GNAT_dom"/>
</dbReference>